<dbReference type="EMBL" id="BGPR01006020">
    <property type="protein sequence ID" value="GBN15398.1"/>
    <property type="molecule type" value="Genomic_DNA"/>
</dbReference>
<accession>A0A4Y2LKY5</accession>
<protein>
    <recommendedName>
        <fullName evidence="3">Tc1-like transposase DDE domain-containing protein</fullName>
    </recommendedName>
</protein>
<reference evidence="1 2" key="1">
    <citation type="journal article" date="2019" name="Sci. Rep.">
        <title>Orb-weaving spider Araneus ventricosus genome elucidates the spidroin gene catalogue.</title>
        <authorList>
            <person name="Kono N."/>
            <person name="Nakamura H."/>
            <person name="Ohtoshi R."/>
            <person name="Moran D.A.P."/>
            <person name="Shinohara A."/>
            <person name="Yoshida Y."/>
            <person name="Fujiwara M."/>
            <person name="Mori M."/>
            <person name="Tomita M."/>
            <person name="Arakawa K."/>
        </authorList>
    </citation>
    <scope>NUCLEOTIDE SEQUENCE [LARGE SCALE GENOMIC DNA]</scope>
</reference>
<proteinExistence type="predicted"/>
<dbReference type="GO" id="GO:0003676">
    <property type="term" value="F:nucleic acid binding"/>
    <property type="evidence" value="ECO:0007669"/>
    <property type="project" value="InterPro"/>
</dbReference>
<name>A0A4Y2LKY5_ARAVE</name>
<evidence type="ECO:0000313" key="1">
    <source>
        <dbReference type="EMBL" id="GBN15398.1"/>
    </source>
</evidence>
<dbReference type="AlphaFoldDB" id="A0A4Y2LKY5"/>
<comment type="caution">
    <text evidence="1">The sequence shown here is derived from an EMBL/GenBank/DDBJ whole genome shotgun (WGS) entry which is preliminary data.</text>
</comment>
<sequence>MRIVNIHHPKIRVNAGLNGLGNRRGQFYVFGWIWRVWCIMSFWYPAKPSIVLATNNNISSVWKYALVDKRPQWTSRHDNVILLRDNASPYTSKPVKNTLKDLVWEVFPHPLYSPEAPKEANFNWDDIHTLLGIWGKCVASNSHYFE</sequence>
<gene>
    <name evidence="1" type="ORF">AVEN_98855_1</name>
</gene>
<evidence type="ECO:0008006" key="3">
    <source>
        <dbReference type="Google" id="ProtNLM"/>
    </source>
</evidence>
<dbReference type="Proteomes" id="UP000499080">
    <property type="component" value="Unassembled WGS sequence"/>
</dbReference>
<keyword evidence="2" id="KW-1185">Reference proteome</keyword>
<organism evidence="1 2">
    <name type="scientific">Araneus ventricosus</name>
    <name type="common">Orbweaver spider</name>
    <name type="synonym">Epeira ventricosa</name>
    <dbReference type="NCBI Taxonomy" id="182803"/>
    <lineage>
        <taxon>Eukaryota</taxon>
        <taxon>Metazoa</taxon>
        <taxon>Ecdysozoa</taxon>
        <taxon>Arthropoda</taxon>
        <taxon>Chelicerata</taxon>
        <taxon>Arachnida</taxon>
        <taxon>Araneae</taxon>
        <taxon>Araneomorphae</taxon>
        <taxon>Entelegynae</taxon>
        <taxon>Araneoidea</taxon>
        <taxon>Araneidae</taxon>
        <taxon>Araneus</taxon>
    </lineage>
</organism>
<evidence type="ECO:0000313" key="2">
    <source>
        <dbReference type="Proteomes" id="UP000499080"/>
    </source>
</evidence>
<dbReference type="InterPro" id="IPR036397">
    <property type="entry name" value="RNaseH_sf"/>
</dbReference>
<dbReference type="Gene3D" id="3.30.420.10">
    <property type="entry name" value="Ribonuclease H-like superfamily/Ribonuclease H"/>
    <property type="match status" value="1"/>
</dbReference>